<protein>
    <submittedName>
        <fullName evidence="1">Uncharacterized protein</fullName>
    </submittedName>
</protein>
<sequence>MNVGAGSSGFLLIIINLNKPAQPHNKNQYQPGFINVKFWWGEAGLLRLFVRFEKFCRTRPYGFYFNNWVRNRVS</sequence>
<accession>A0A1J1J9J3</accession>
<gene>
    <name evidence="1" type="ORF">PLAM_0169</name>
</gene>
<reference evidence="1" key="1">
    <citation type="submission" date="2015-09" db="EMBL/GenBank/DDBJ databases">
        <authorList>
            <person name="Jackson K.R."/>
            <person name="Lunt B.L."/>
            <person name="Fisher J.N.B."/>
            <person name="Gardner A.V."/>
            <person name="Bailey M.E."/>
            <person name="Deus L.M."/>
            <person name="Earl A.S."/>
            <person name="Gibby P.D."/>
            <person name="Hartmann K.A."/>
            <person name="Liu J.E."/>
            <person name="Manci A.M."/>
            <person name="Nielsen D.A."/>
            <person name="Solomon M.B."/>
            <person name="Breakwell D.P."/>
            <person name="Burnett S.H."/>
            <person name="Grose J.H."/>
        </authorList>
    </citation>
    <scope>NUCLEOTIDE SEQUENCE</scope>
    <source>
        <strain evidence="1">7805</strain>
    </source>
</reference>
<dbReference type="EMBL" id="LO018304">
    <property type="protein sequence ID" value="CUM58136.1"/>
    <property type="molecule type" value="Genomic_DNA"/>
</dbReference>
<organism evidence="1">
    <name type="scientific">Planktothrix agardhii</name>
    <name type="common">Oscillatoria agardhii</name>
    <dbReference type="NCBI Taxonomy" id="1160"/>
    <lineage>
        <taxon>Bacteria</taxon>
        <taxon>Bacillati</taxon>
        <taxon>Cyanobacteriota</taxon>
        <taxon>Cyanophyceae</taxon>
        <taxon>Oscillatoriophycideae</taxon>
        <taxon>Oscillatoriales</taxon>
        <taxon>Microcoleaceae</taxon>
        <taxon>Planktothrix</taxon>
    </lineage>
</organism>
<proteinExistence type="predicted"/>
<name>A0A1J1J9J3_PLAAG</name>
<dbReference type="AlphaFoldDB" id="A0A1J1J9J3"/>
<evidence type="ECO:0000313" key="1">
    <source>
        <dbReference type="EMBL" id="CUM58136.1"/>
    </source>
</evidence>